<proteinExistence type="predicted"/>
<feature type="region of interest" description="Disordered" evidence="2">
    <location>
        <begin position="161"/>
        <end position="181"/>
    </location>
</feature>
<reference evidence="5" key="1">
    <citation type="submission" date="2023-09" db="EMBL/GenBank/DDBJ databases">
        <authorList>
            <person name="Li S."/>
            <person name="Li X."/>
            <person name="Zhang C."/>
            <person name="Zhao Z."/>
        </authorList>
    </citation>
    <scope>NUCLEOTIDE SEQUENCE [LARGE SCALE GENOMIC DNA]</scope>
    <source>
        <strain evidence="5">SQ345</strain>
    </source>
</reference>
<dbReference type="Proteomes" id="UP001248581">
    <property type="component" value="Chromosome"/>
</dbReference>
<sequence length="181" mass="19728">MKIRTAAFIGPLCFASSLLAVTSFKDNHSVMSDYAFEAELYENADQIESTNEDFYSDILLDESKEDRAKLKKQQRQLAKEQQKKITKQLNEEARLALQKQLQQTGKPAKSNAVANVEVTKATHTTFDDEQPIVELARVSATLQNIDQQRILNLAPPIPPGTLGGGNGNGGPGAAQITASAN</sequence>
<keyword evidence="3" id="KW-0732">Signal</keyword>
<feature type="coiled-coil region" evidence="1">
    <location>
        <begin position="60"/>
        <end position="91"/>
    </location>
</feature>
<organism evidence="4 5">
    <name type="scientific">Thalassotalea nanhaiensis</name>
    <dbReference type="NCBI Taxonomy" id="3065648"/>
    <lineage>
        <taxon>Bacteria</taxon>
        <taxon>Pseudomonadati</taxon>
        <taxon>Pseudomonadota</taxon>
        <taxon>Gammaproteobacteria</taxon>
        <taxon>Alteromonadales</taxon>
        <taxon>Colwelliaceae</taxon>
        <taxon>Thalassotalea</taxon>
    </lineage>
</organism>
<feature type="signal peptide" evidence="3">
    <location>
        <begin position="1"/>
        <end position="20"/>
    </location>
</feature>
<keyword evidence="5" id="KW-1185">Reference proteome</keyword>
<evidence type="ECO:0000256" key="1">
    <source>
        <dbReference type="SAM" id="Coils"/>
    </source>
</evidence>
<keyword evidence="1" id="KW-0175">Coiled coil</keyword>
<evidence type="ECO:0000256" key="2">
    <source>
        <dbReference type="SAM" id="MobiDB-lite"/>
    </source>
</evidence>
<protein>
    <submittedName>
        <fullName evidence="4">Uncharacterized protein</fullName>
    </submittedName>
</protein>
<evidence type="ECO:0000256" key="3">
    <source>
        <dbReference type="SAM" id="SignalP"/>
    </source>
</evidence>
<evidence type="ECO:0000313" key="5">
    <source>
        <dbReference type="Proteomes" id="UP001248581"/>
    </source>
</evidence>
<feature type="chain" id="PRO_5046959819" evidence="3">
    <location>
        <begin position="21"/>
        <end position="181"/>
    </location>
</feature>
<accession>A0ABY9TLC6</accession>
<feature type="compositionally biased region" description="Gly residues" evidence="2">
    <location>
        <begin position="161"/>
        <end position="172"/>
    </location>
</feature>
<gene>
    <name evidence="4" type="ORF">RI845_05635</name>
</gene>
<dbReference type="RefSeq" id="WP_348388772.1">
    <property type="nucleotide sequence ID" value="NZ_CP134146.1"/>
</dbReference>
<dbReference type="EMBL" id="CP134146">
    <property type="protein sequence ID" value="WNC69629.1"/>
    <property type="molecule type" value="Genomic_DNA"/>
</dbReference>
<name>A0ABY9TLC6_9GAMM</name>
<evidence type="ECO:0000313" key="4">
    <source>
        <dbReference type="EMBL" id="WNC69629.1"/>
    </source>
</evidence>